<comment type="caution">
    <text evidence="1">The sequence shown here is derived from an EMBL/GenBank/DDBJ whole genome shotgun (WGS) entry which is preliminary data.</text>
</comment>
<evidence type="ECO:0000313" key="1">
    <source>
        <dbReference type="EMBL" id="MBC2576555.1"/>
    </source>
</evidence>
<sequence>MRYKAGDTVYIKNGFLGKHFVEINAIGEDFYIVNCEIYKNSVKVATDDDIDIEISDTLNKCSDFELKLMQKIEHKYKWIAKDKDGLVYVFQSKPEKEIGRWIDSKNVWAPVSKGYINLFPSILWSDEAPTYIVRL</sequence>
<accession>A0ABR6TMB4</accession>
<organism evidence="1 2">
    <name type="scientific">Peptostreptococcus canis</name>
    <dbReference type="NCBI Taxonomy" id="1159213"/>
    <lineage>
        <taxon>Bacteria</taxon>
        <taxon>Bacillati</taxon>
        <taxon>Bacillota</taxon>
        <taxon>Clostridia</taxon>
        <taxon>Peptostreptococcales</taxon>
        <taxon>Peptostreptococcaceae</taxon>
        <taxon>Peptostreptococcus</taxon>
    </lineage>
</organism>
<protein>
    <submittedName>
        <fullName evidence="1">Uncharacterized protein</fullName>
    </submittedName>
</protein>
<gene>
    <name evidence="1" type="ORF">HLB29_07620</name>
</gene>
<dbReference type="EMBL" id="JABGBW010000007">
    <property type="protein sequence ID" value="MBC2576555.1"/>
    <property type="molecule type" value="Genomic_DNA"/>
</dbReference>
<dbReference type="RefSeq" id="WP_185624577.1">
    <property type="nucleotide sequence ID" value="NZ_JABGBW010000007.1"/>
</dbReference>
<name>A0ABR6TMB4_9FIRM</name>
<dbReference type="Proteomes" id="UP000713904">
    <property type="component" value="Unassembled WGS sequence"/>
</dbReference>
<reference evidence="1 2" key="1">
    <citation type="submission" date="2020-05" db="EMBL/GenBank/DDBJ databases">
        <title>Draft genome of xy-202 and genomic insight in genome of the genus Peptostreptococcus.</title>
        <authorList>
            <person name="Zhang Z."/>
        </authorList>
    </citation>
    <scope>NUCLEOTIDE SEQUENCE [LARGE SCALE GENOMIC DNA]</scope>
    <source>
        <strain evidence="1 2">DSM 27025</strain>
    </source>
</reference>
<evidence type="ECO:0000313" key="2">
    <source>
        <dbReference type="Proteomes" id="UP000713904"/>
    </source>
</evidence>
<keyword evidence="2" id="KW-1185">Reference proteome</keyword>
<proteinExistence type="predicted"/>